<keyword evidence="12" id="KW-1185">Reference proteome</keyword>
<dbReference type="GO" id="GO:0000139">
    <property type="term" value="C:Golgi membrane"/>
    <property type="evidence" value="ECO:0000318"/>
    <property type="project" value="GO_Central"/>
</dbReference>
<name>A7SD37_NEMVE</name>
<organism evidence="11 12">
    <name type="scientific">Nematostella vectensis</name>
    <name type="common">Starlet sea anemone</name>
    <dbReference type="NCBI Taxonomy" id="45351"/>
    <lineage>
        <taxon>Eukaryota</taxon>
        <taxon>Metazoa</taxon>
        <taxon>Cnidaria</taxon>
        <taxon>Anthozoa</taxon>
        <taxon>Hexacorallia</taxon>
        <taxon>Actiniaria</taxon>
        <taxon>Edwardsiidae</taxon>
        <taxon>Nematostella</taxon>
    </lineage>
</organism>
<protein>
    <recommendedName>
        <fullName evidence="10">Hexosyltransferase</fullName>
        <ecNumber evidence="10">2.4.1.-</ecNumber>
    </recommendedName>
</protein>
<dbReference type="Proteomes" id="UP000001593">
    <property type="component" value="Unassembled WGS sequence"/>
</dbReference>
<keyword evidence="7" id="KW-1133">Transmembrane helix</keyword>
<evidence type="ECO:0000256" key="2">
    <source>
        <dbReference type="ARBA" id="ARBA00008661"/>
    </source>
</evidence>
<evidence type="ECO:0000256" key="1">
    <source>
        <dbReference type="ARBA" id="ARBA00004323"/>
    </source>
</evidence>
<proteinExistence type="inferred from homology"/>
<keyword evidence="6" id="KW-0735">Signal-anchor</keyword>
<keyword evidence="5" id="KW-0812">Transmembrane</keyword>
<comment type="subcellular location">
    <subcellularLocation>
        <location evidence="1 10">Golgi apparatus membrane</location>
        <topology evidence="1 10">Single-pass type II membrane protein</topology>
    </subcellularLocation>
</comment>
<dbReference type="EC" id="2.4.1.-" evidence="10"/>
<reference evidence="11 12" key="1">
    <citation type="journal article" date="2007" name="Science">
        <title>Sea anemone genome reveals ancestral eumetazoan gene repertoire and genomic organization.</title>
        <authorList>
            <person name="Putnam N.H."/>
            <person name="Srivastava M."/>
            <person name="Hellsten U."/>
            <person name="Dirks B."/>
            <person name="Chapman J."/>
            <person name="Salamov A."/>
            <person name="Terry A."/>
            <person name="Shapiro H."/>
            <person name="Lindquist E."/>
            <person name="Kapitonov V.V."/>
            <person name="Jurka J."/>
            <person name="Genikhovich G."/>
            <person name="Grigoriev I.V."/>
            <person name="Lucas S.M."/>
            <person name="Steele R.E."/>
            <person name="Finnerty J.R."/>
            <person name="Technau U."/>
            <person name="Martindale M.Q."/>
            <person name="Rokhsar D.S."/>
        </authorList>
    </citation>
    <scope>NUCLEOTIDE SEQUENCE [LARGE SCALE GENOMIC DNA]</scope>
    <source>
        <strain evidence="12">CH2 X CH6</strain>
    </source>
</reference>
<dbReference type="InParanoid" id="A7SD37"/>
<accession>A7SD37</accession>
<dbReference type="PhylomeDB" id="A7SD37"/>
<dbReference type="PANTHER" id="PTHR11214">
    <property type="entry name" value="BETA-1,3-N-ACETYLGLUCOSAMINYLTRANSFERASE"/>
    <property type="match status" value="1"/>
</dbReference>
<evidence type="ECO:0000256" key="10">
    <source>
        <dbReference type="RuleBase" id="RU363063"/>
    </source>
</evidence>
<feature type="non-terminal residue" evidence="11">
    <location>
        <position position="175"/>
    </location>
</feature>
<evidence type="ECO:0000313" key="12">
    <source>
        <dbReference type="Proteomes" id="UP000001593"/>
    </source>
</evidence>
<dbReference type="GO" id="GO:0006493">
    <property type="term" value="P:protein O-linked glycosylation"/>
    <property type="evidence" value="ECO:0000318"/>
    <property type="project" value="GO_Central"/>
</dbReference>
<dbReference type="InterPro" id="IPR029044">
    <property type="entry name" value="Nucleotide-diphossugar_trans"/>
</dbReference>
<evidence type="ECO:0000313" key="11">
    <source>
        <dbReference type="EMBL" id="EDO38374.1"/>
    </source>
</evidence>
<keyword evidence="9" id="KW-0472">Membrane</keyword>
<dbReference type="Pfam" id="PF01762">
    <property type="entry name" value="Galactosyl_T"/>
    <property type="match status" value="1"/>
</dbReference>
<keyword evidence="3 10" id="KW-0328">Glycosyltransferase</keyword>
<sequence>VYIQFMVGKTGDLRQDADIETEAATFGDILRGNYEETYRNIVVKVFYAFKWALQFKPKYILKVDDDVYAHIPRFVSWLRKSSTPKRLYAGYVHFNAYISRNPKNQHYVSKKQFPEKKFPNYCAGPCYIISGNLLEEFTKQAKKVPIFRVEDAFMGLLARQSKVKPLDIGGKLFIW</sequence>
<dbReference type="AlphaFoldDB" id="A7SD37"/>
<evidence type="ECO:0000256" key="9">
    <source>
        <dbReference type="ARBA" id="ARBA00023136"/>
    </source>
</evidence>
<evidence type="ECO:0000256" key="3">
    <source>
        <dbReference type="ARBA" id="ARBA00022676"/>
    </source>
</evidence>
<dbReference type="Gene3D" id="3.90.550.50">
    <property type="match status" value="1"/>
</dbReference>
<comment type="similarity">
    <text evidence="2 10">Belongs to the glycosyltransferase 31 family.</text>
</comment>
<dbReference type="GO" id="GO:0016757">
    <property type="term" value="F:glycosyltransferase activity"/>
    <property type="evidence" value="ECO:0000318"/>
    <property type="project" value="GO_Central"/>
</dbReference>
<feature type="non-terminal residue" evidence="11">
    <location>
        <position position="1"/>
    </location>
</feature>
<dbReference type="InterPro" id="IPR002659">
    <property type="entry name" value="Glyco_trans_31"/>
</dbReference>
<keyword evidence="4" id="KW-0808">Transferase</keyword>
<evidence type="ECO:0000256" key="6">
    <source>
        <dbReference type="ARBA" id="ARBA00022968"/>
    </source>
</evidence>
<dbReference type="FunCoup" id="A7SD37">
    <property type="interactions" value="100"/>
</dbReference>
<dbReference type="PANTHER" id="PTHR11214:SF376">
    <property type="entry name" value="HEXOSYLTRANSFERASE"/>
    <property type="match status" value="1"/>
</dbReference>
<dbReference type="SUPFAM" id="SSF53448">
    <property type="entry name" value="Nucleotide-diphospho-sugar transferases"/>
    <property type="match status" value="1"/>
</dbReference>
<dbReference type="EMBL" id="DS469627">
    <property type="protein sequence ID" value="EDO38374.1"/>
    <property type="molecule type" value="Genomic_DNA"/>
</dbReference>
<evidence type="ECO:0000256" key="7">
    <source>
        <dbReference type="ARBA" id="ARBA00022989"/>
    </source>
</evidence>
<evidence type="ECO:0000256" key="4">
    <source>
        <dbReference type="ARBA" id="ARBA00022679"/>
    </source>
</evidence>
<evidence type="ECO:0000256" key="8">
    <source>
        <dbReference type="ARBA" id="ARBA00023034"/>
    </source>
</evidence>
<dbReference type="GO" id="GO:0016758">
    <property type="term" value="F:hexosyltransferase activity"/>
    <property type="evidence" value="ECO:0007669"/>
    <property type="project" value="InterPro"/>
</dbReference>
<evidence type="ECO:0000256" key="5">
    <source>
        <dbReference type="ARBA" id="ARBA00022692"/>
    </source>
</evidence>
<gene>
    <name evidence="11" type="ORF">NEMVEDRAFT_v1g113973</name>
</gene>
<dbReference type="eggNOG" id="KOG2287">
    <property type="taxonomic scope" value="Eukaryota"/>
</dbReference>
<dbReference type="HOGENOM" id="CLU_036849_6_1_1"/>
<keyword evidence="8 10" id="KW-0333">Golgi apparatus</keyword>
<dbReference type="OMA" id="INDRKEC"/>